<gene>
    <name evidence="3" type="ORF">AB5J49_00115</name>
</gene>
<dbReference type="InterPro" id="IPR012337">
    <property type="entry name" value="RNaseH-like_sf"/>
</dbReference>
<feature type="domain" description="Integrase catalytic" evidence="2">
    <location>
        <begin position="275"/>
        <end position="466"/>
    </location>
</feature>
<protein>
    <recommendedName>
        <fullName evidence="2">Integrase catalytic domain-containing protein</fullName>
    </recommendedName>
</protein>
<proteinExistence type="predicted"/>
<dbReference type="GO" id="GO:0003676">
    <property type="term" value="F:nucleic acid binding"/>
    <property type="evidence" value="ECO:0007669"/>
    <property type="project" value="InterPro"/>
</dbReference>
<dbReference type="RefSeq" id="WP_369166395.1">
    <property type="nucleotide sequence ID" value="NZ_CP163439.1"/>
</dbReference>
<dbReference type="SUPFAM" id="SSF53098">
    <property type="entry name" value="Ribonuclease H-like"/>
    <property type="match status" value="1"/>
</dbReference>
<feature type="region of interest" description="Disordered" evidence="1">
    <location>
        <begin position="102"/>
        <end position="124"/>
    </location>
</feature>
<dbReference type="InterPro" id="IPR001584">
    <property type="entry name" value="Integrase_cat-core"/>
</dbReference>
<evidence type="ECO:0000256" key="1">
    <source>
        <dbReference type="SAM" id="MobiDB-lite"/>
    </source>
</evidence>
<accession>A0AB39PM00</accession>
<evidence type="ECO:0000259" key="2">
    <source>
        <dbReference type="PROSITE" id="PS50994"/>
    </source>
</evidence>
<organism evidence="3">
    <name type="scientific">Streptomyces sp. R28</name>
    <dbReference type="NCBI Taxonomy" id="3238628"/>
    <lineage>
        <taxon>Bacteria</taxon>
        <taxon>Bacillati</taxon>
        <taxon>Actinomycetota</taxon>
        <taxon>Actinomycetes</taxon>
        <taxon>Kitasatosporales</taxon>
        <taxon>Streptomycetaceae</taxon>
        <taxon>Streptomyces</taxon>
    </lineage>
</organism>
<dbReference type="PROSITE" id="PS50994">
    <property type="entry name" value="INTEGRASE"/>
    <property type="match status" value="1"/>
</dbReference>
<name>A0AB39PM00_9ACTN</name>
<dbReference type="EMBL" id="CP163439">
    <property type="protein sequence ID" value="XDQ31903.1"/>
    <property type="molecule type" value="Genomic_DNA"/>
</dbReference>
<feature type="region of interest" description="Disordered" evidence="1">
    <location>
        <begin position="66"/>
        <end position="85"/>
    </location>
</feature>
<dbReference type="InterPro" id="IPR036397">
    <property type="entry name" value="RNaseH_sf"/>
</dbReference>
<dbReference type="AlphaFoldDB" id="A0AB39PM00"/>
<dbReference type="Gene3D" id="3.30.420.10">
    <property type="entry name" value="Ribonuclease H-like superfamily/Ribonuclease H"/>
    <property type="match status" value="1"/>
</dbReference>
<evidence type="ECO:0000313" key="3">
    <source>
        <dbReference type="EMBL" id="XDQ31903.1"/>
    </source>
</evidence>
<reference evidence="3" key="1">
    <citation type="submission" date="2024-07" db="EMBL/GenBank/DDBJ databases">
        <authorList>
            <person name="Yu S.T."/>
        </authorList>
    </citation>
    <scope>NUCLEOTIDE SEQUENCE</scope>
    <source>
        <strain evidence="3">R28</strain>
    </source>
</reference>
<sequence length="466" mass="51753">MGAGRGLLGLAPGRRILLNAVEWIVESVEPQLGLFVLAHADGHVESRSIRWLINHPDARMAKEVKAVGSGPGTQPRDAADLTPEQHRRARIRAEHVLEAMTGFRSGHPSRAQPGEPRPAYDPDRTTLTERRRVKVSELKAMPPQEAEMLGLRFMSLRTLERLSSATGESLLLACADGRWTRRSGGHRSVTEEVREAIFAVRKECKDRARIGMAAKHRLLHQYMKEQYPQFPTEKIPSRTTLWRVWHEWFGPGGGRQRYERSADEAEEAGVARRVVVHRPGQVLALDSTPMPVKLRETVFGDTVTATLTLALDLYSHSLPAFRLTLQSDTSVDVAMLLRDVMLPLPMREGWGEEMQWPYPGVPADVIAEFTGCGVAALPFFAPETVTTDHGSPYKNHDLVDAERELGCNILPARTLRASDKFAVERAFSSIKTLLFEHLLGFTGADVADRGADPEGDAVFTLAGWNT</sequence>
<dbReference type="GO" id="GO:0015074">
    <property type="term" value="P:DNA integration"/>
    <property type="evidence" value="ECO:0007669"/>
    <property type="project" value="InterPro"/>
</dbReference>